<evidence type="ECO:0000313" key="2">
    <source>
        <dbReference type="EMBL" id="GMT02100.1"/>
    </source>
</evidence>
<evidence type="ECO:0000256" key="1">
    <source>
        <dbReference type="SAM" id="MobiDB-lite"/>
    </source>
</evidence>
<dbReference type="AlphaFoldDB" id="A0AAV5U7F1"/>
<feature type="non-terminal residue" evidence="2">
    <location>
        <position position="1"/>
    </location>
</feature>
<organism evidence="2 3">
    <name type="scientific">Pristionchus entomophagus</name>
    <dbReference type="NCBI Taxonomy" id="358040"/>
    <lineage>
        <taxon>Eukaryota</taxon>
        <taxon>Metazoa</taxon>
        <taxon>Ecdysozoa</taxon>
        <taxon>Nematoda</taxon>
        <taxon>Chromadorea</taxon>
        <taxon>Rhabditida</taxon>
        <taxon>Rhabditina</taxon>
        <taxon>Diplogasteromorpha</taxon>
        <taxon>Diplogasteroidea</taxon>
        <taxon>Neodiplogasteridae</taxon>
        <taxon>Pristionchus</taxon>
    </lineage>
</organism>
<reference evidence="2" key="1">
    <citation type="submission" date="2023-10" db="EMBL/GenBank/DDBJ databases">
        <title>Genome assembly of Pristionchus species.</title>
        <authorList>
            <person name="Yoshida K."/>
            <person name="Sommer R.J."/>
        </authorList>
    </citation>
    <scope>NUCLEOTIDE SEQUENCE</scope>
    <source>
        <strain evidence="2">RS0144</strain>
    </source>
</reference>
<feature type="non-terminal residue" evidence="2">
    <location>
        <position position="107"/>
    </location>
</feature>
<gene>
    <name evidence="2" type="ORF">PENTCL1PPCAC_24274</name>
</gene>
<evidence type="ECO:0000313" key="3">
    <source>
        <dbReference type="Proteomes" id="UP001432027"/>
    </source>
</evidence>
<sequence>CSFLVSRVSVNNDGIFNRKPWIKEKHDRRCGFRQRATCCEEGSGDSKYGIKSAYAEKKRADELQKRLDEVSKQLEEEKRKVRELTTRPKRRQQKSVARSAKNTTDKS</sequence>
<proteinExistence type="predicted"/>
<dbReference type="Proteomes" id="UP001432027">
    <property type="component" value="Unassembled WGS sequence"/>
</dbReference>
<feature type="compositionally biased region" description="Polar residues" evidence="1">
    <location>
        <begin position="94"/>
        <end position="107"/>
    </location>
</feature>
<protein>
    <submittedName>
        <fullName evidence="2">Uncharacterized protein</fullName>
    </submittedName>
</protein>
<feature type="compositionally biased region" description="Basic and acidic residues" evidence="1">
    <location>
        <begin position="72"/>
        <end position="86"/>
    </location>
</feature>
<name>A0AAV5U7F1_9BILA</name>
<comment type="caution">
    <text evidence="2">The sequence shown here is derived from an EMBL/GenBank/DDBJ whole genome shotgun (WGS) entry which is preliminary data.</text>
</comment>
<dbReference type="EMBL" id="BTSX01000005">
    <property type="protein sequence ID" value="GMT02100.1"/>
    <property type="molecule type" value="Genomic_DNA"/>
</dbReference>
<keyword evidence="3" id="KW-1185">Reference proteome</keyword>
<feature type="region of interest" description="Disordered" evidence="1">
    <location>
        <begin position="72"/>
        <end position="107"/>
    </location>
</feature>
<accession>A0AAV5U7F1</accession>